<feature type="non-terminal residue" evidence="1">
    <location>
        <position position="1"/>
    </location>
</feature>
<sequence length="228" mass="25942">NLGVTLTSFTAKSFSSQLEKSYLNLLNLETVVRPDGISHSVISLLKHHNTVKEAISHTKKNDIKNSVCELCIRLSNIPLFLKIIELCPIADLEIESLLKNFRKILLLERQTLSNNHKLLRFQSSLALQCFTNEFIYEETEEETLAVENLETVLQQSFAGDEDVSSYQISCLSSYRPLHLYPWATDVIPPSGLEPLLERQVIEVNQELALRRNIPRLKPIENDVSLAVQ</sequence>
<reference evidence="1" key="1">
    <citation type="submission" date="2018-05" db="EMBL/GenBank/DDBJ databases">
        <authorList>
            <person name="Lanie J.A."/>
            <person name="Ng W.-L."/>
            <person name="Kazmierczak K.M."/>
            <person name="Andrzejewski T.M."/>
            <person name="Davidsen T.M."/>
            <person name="Wayne K.J."/>
            <person name="Tettelin H."/>
            <person name="Glass J.I."/>
            <person name="Rusch D."/>
            <person name="Podicherti R."/>
            <person name="Tsui H.-C.T."/>
            <person name="Winkler M.E."/>
        </authorList>
    </citation>
    <scope>NUCLEOTIDE SEQUENCE</scope>
</reference>
<feature type="non-terminal residue" evidence="1">
    <location>
        <position position="228"/>
    </location>
</feature>
<gene>
    <name evidence="1" type="ORF">METZ01_LOCUS516788</name>
</gene>
<accession>A0A383F4W9</accession>
<evidence type="ECO:0000313" key="1">
    <source>
        <dbReference type="EMBL" id="SVE63934.1"/>
    </source>
</evidence>
<protein>
    <submittedName>
        <fullName evidence="1">Uncharacterized protein</fullName>
    </submittedName>
</protein>
<name>A0A383F4W9_9ZZZZ</name>
<proteinExistence type="predicted"/>
<dbReference type="AlphaFoldDB" id="A0A383F4W9"/>
<dbReference type="EMBL" id="UINC01231413">
    <property type="protein sequence ID" value="SVE63934.1"/>
    <property type="molecule type" value="Genomic_DNA"/>
</dbReference>
<organism evidence="1">
    <name type="scientific">marine metagenome</name>
    <dbReference type="NCBI Taxonomy" id="408172"/>
    <lineage>
        <taxon>unclassified sequences</taxon>
        <taxon>metagenomes</taxon>
        <taxon>ecological metagenomes</taxon>
    </lineage>
</organism>